<dbReference type="Gene3D" id="3.30.40.10">
    <property type="entry name" value="Zinc/RING finger domain, C3HC4 (zinc finger)"/>
    <property type="match status" value="1"/>
</dbReference>
<evidence type="ECO:0000313" key="5">
    <source>
        <dbReference type="Proteomes" id="UP001321249"/>
    </source>
</evidence>
<dbReference type="RefSeq" id="WP_342825358.1">
    <property type="nucleotide sequence ID" value="NZ_CP046146.1"/>
</dbReference>
<dbReference type="PROSITE" id="PS50271">
    <property type="entry name" value="ZF_UBP"/>
    <property type="match status" value="1"/>
</dbReference>
<dbReference type="EMBL" id="CP046147">
    <property type="protein sequence ID" value="WFG38639.1"/>
    <property type="molecule type" value="Genomic_DNA"/>
</dbReference>
<evidence type="ECO:0000313" key="3">
    <source>
        <dbReference type="EMBL" id="WFG38639.1"/>
    </source>
</evidence>
<organism evidence="3 4">
    <name type="scientific">Candidatus Lucifugimonas marina</name>
    <dbReference type="NCBI Taxonomy" id="3038979"/>
    <lineage>
        <taxon>Bacteria</taxon>
        <taxon>Bacillati</taxon>
        <taxon>Chloroflexota</taxon>
        <taxon>Dehalococcoidia</taxon>
        <taxon>SAR202 cluster</taxon>
        <taxon>Candidatus Lucifugimonadales</taxon>
        <taxon>Candidatus Lucifugimonadaceae</taxon>
        <taxon>Candidatus Lucifugimonas</taxon>
    </lineage>
</organism>
<protein>
    <recommendedName>
        <fullName evidence="1">UBP-type domain-containing protein</fullName>
    </recommendedName>
</protein>
<sequence>MGTFDEACSHLEMIQDVTPSSPDQCLQCVEMGDVWVNLRLCMICGQVGCCDNSKNTHATKHFHSDGHGIIKSHQPGEDWYWCYVDEVLFTL</sequence>
<feature type="domain" description="UBP-type" evidence="1">
    <location>
        <begin position="6"/>
        <end position="91"/>
    </location>
</feature>
<gene>
    <name evidence="2" type="ORF">GKO46_09125</name>
    <name evidence="3" type="ORF">GKO48_03130</name>
</gene>
<dbReference type="SUPFAM" id="SSF57850">
    <property type="entry name" value="RING/U-box"/>
    <property type="match status" value="1"/>
</dbReference>
<evidence type="ECO:0000313" key="4">
    <source>
        <dbReference type="Proteomes" id="UP001219901"/>
    </source>
</evidence>
<dbReference type="Proteomes" id="UP001219901">
    <property type="component" value="Chromosome"/>
</dbReference>
<accession>A0AAJ5ZEF8</accession>
<evidence type="ECO:0000313" key="2">
    <source>
        <dbReference type="EMBL" id="MDG0867230.1"/>
    </source>
</evidence>
<keyword evidence="4" id="KW-1185">Reference proteome</keyword>
<dbReference type="AlphaFoldDB" id="A0AAJ5ZEF8"/>
<dbReference type="InterPro" id="IPR001607">
    <property type="entry name" value="Znf_UBP"/>
</dbReference>
<name>A0AAJ5ZEF8_9CHLR</name>
<dbReference type="GO" id="GO:0008270">
    <property type="term" value="F:zinc ion binding"/>
    <property type="evidence" value="ECO:0007669"/>
    <property type="project" value="InterPro"/>
</dbReference>
<reference evidence="4" key="3">
    <citation type="submission" date="2023-06" db="EMBL/GenBank/DDBJ databases">
        <title>Pangenomics reveal diversification of enzyme families and niche specialization in globally abundant SAR202 bacteria.</title>
        <authorList>
            <person name="Saw J.H.W."/>
        </authorList>
    </citation>
    <scope>NUCLEOTIDE SEQUENCE [LARGE SCALE GENOMIC DNA]</scope>
    <source>
        <strain evidence="4">JH1073</strain>
    </source>
</reference>
<dbReference type="Proteomes" id="UP001321249">
    <property type="component" value="Unassembled WGS sequence"/>
</dbReference>
<proteinExistence type="predicted"/>
<reference evidence="4 5" key="1">
    <citation type="submission" date="2019-11" db="EMBL/GenBank/DDBJ databases">
        <authorList>
            <person name="Cho J.-C."/>
        </authorList>
    </citation>
    <scope>NUCLEOTIDE SEQUENCE [LARGE SCALE GENOMIC DNA]</scope>
    <source>
        <strain evidence="3 4">JH1073</strain>
        <strain evidence="2 5">JH702</strain>
    </source>
</reference>
<dbReference type="Pfam" id="PF02148">
    <property type="entry name" value="zf-UBP"/>
    <property type="match status" value="1"/>
</dbReference>
<reference evidence="3" key="2">
    <citation type="journal article" date="2023" name="Nat. Commun.">
        <title>Cultivation of marine bacteria of the SAR202 clade.</title>
        <authorList>
            <person name="Lim Y."/>
            <person name="Seo J.H."/>
            <person name="Giovannoni S.J."/>
            <person name="Kang I."/>
            <person name="Cho J.C."/>
        </authorList>
    </citation>
    <scope>NUCLEOTIDE SEQUENCE</scope>
    <source>
        <strain evidence="3">JH1073</strain>
    </source>
</reference>
<dbReference type="EMBL" id="WMBE01000002">
    <property type="protein sequence ID" value="MDG0867230.1"/>
    <property type="molecule type" value="Genomic_DNA"/>
</dbReference>
<evidence type="ECO:0000259" key="1">
    <source>
        <dbReference type="PROSITE" id="PS50271"/>
    </source>
</evidence>
<dbReference type="InterPro" id="IPR013083">
    <property type="entry name" value="Znf_RING/FYVE/PHD"/>
</dbReference>